<comment type="caution">
    <text evidence="2">The sequence shown here is derived from an EMBL/GenBank/DDBJ whole genome shotgun (WGS) entry which is preliminary data.</text>
</comment>
<dbReference type="OrthoDB" id="286125at2"/>
<evidence type="ECO:0000313" key="2">
    <source>
        <dbReference type="EMBL" id="RJK97871.1"/>
    </source>
</evidence>
<feature type="region of interest" description="Disordered" evidence="1">
    <location>
        <begin position="292"/>
        <end position="345"/>
    </location>
</feature>
<proteinExistence type="predicted"/>
<dbReference type="Pfam" id="PF10364">
    <property type="entry name" value="NKWYS"/>
    <property type="match status" value="1"/>
</dbReference>
<protein>
    <submittedName>
        <fullName evidence="2">Uncharacterized protein</fullName>
    </submittedName>
</protein>
<dbReference type="AlphaFoldDB" id="A0A3A3ZMK1"/>
<sequence>MSDPHAAAGSAALRRRAAYEAAKARTRLRLARRRRGRPQPLLVHQMGKVASSSVTASLQEAGLDPVYQVHAVSPAGLAALEASYARRWDPGHRGAQHLWQGQWVAGRLAREPQRRWQVVTVVRDPVARNVSSFFQVARSRYGLDLGELARDRSEDEVVDAVRALFLERFDDHEGPVRWVDAELAVPFGVDPWSAPFPRERGWAVLRGERADVLVLRYEDLGRCFGEAVEAFLGLPGVRLASRNVSSGKDYADAYRAVERRLTLDGDYLDRMYGSRYARHFWSDEERAAHRARWVAGTQGTSSTSSTPDAAGGGAAAAARPLDPDRAVDLRRPTPSTAPSPRPSGR</sequence>
<keyword evidence="3" id="KW-1185">Reference proteome</keyword>
<dbReference type="RefSeq" id="WP_119948797.1">
    <property type="nucleotide sequence ID" value="NZ_QZEZ01000001.1"/>
</dbReference>
<dbReference type="EMBL" id="QZEZ01000001">
    <property type="protein sequence ID" value="RJK97871.1"/>
    <property type="molecule type" value="Genomic_DNA"/>
</dbReference>
<organism evidence="2 3">
    <name type="scientific">Vallicoccus soli</name>
    <dbReference type="NCBI Taxonomy" id="2339232"/>
    <lineage>
        <taxon>Bacteria</taxon>
        <taxon>Bacillati</taxon>
        <taxon>Actinomycetota</taxon>
        <taxon>Actinomycetes</taxon>
        <taxon>Motilibacterales</taxon>
        <taxon>Vallicoccaceae</taxon>
        <taxon>Vallicoccus</taxon>
    </lineage>
</organism>
<dbReference type="InterPro" id="IPR018831">
    <property type="entry name" value="Uncharacterised_NKWYS"/>
</dbReference>
<feature type="compositionally biased region" description="Basic and acidic residues" evidence="1">
    <location>
        <begin position="321"/>
        <end position="331"/>
    </location>
</feature>
<dbReference type="SUPFAM" id="SSF52540">
    <property type="entry name" value="P-loop containing nucleoside triphosphate hydrolases"/>
    <property type="match status" value="1"/>
</dbReference>
<dbReference type="Proteomes" id="UP000265614">
    <property type="component" value="Unassembled WGS sequence"/>
</dbReference>
<feature type="compositionally biased region" description="Pro residues" evidence="1">
    <location>
        <begin position="335"/>
        <end position="345"/>
    </location>
</feature>
<evidence type="ECO:0000256" key="1">
    <source>
        <dbReference type="SAM" id="MobiDB-lite"/>
    </source>
</evidence>
<accession>A0A3A3ZMK1</accession>
<gene>
    <name evidence="2" type="ORF">D5H78_02555</name>
</gene>
<dbReference type="InterPro" id="IPR027417">
    <property type="entry name" value="P-loop_NTPase"/>
</dbReference>
<name>A0A3A3ZMK1_9ACTN</name>
<evidence type="ECO:0000313" key="3">
    <source>
        <dbReference type="Proteomes" id="UP000265614"/>
    </source>
</evidence>
<feature type="compositionally biased region" description="Low complexity" evidence="1">
    <location>
        <begin position="296"/>
        <end position="306"/>
    </location>
</feature>
<reference evidence="2 3" key="1">
    <citation type="submission" date="2018-09" db="EMBL/GenBank/DDBJ databases">
        <title>YIM 75000 draft genome.</title>
        <authorList>
            <person name="Tang S."/>
            <person name="Feng Y."/>
        </authorList>
    </citation>
    <scope>NUCLEOTIDE SEQUENCE [LARGE SCALE GENOMIC DNA]</scope>
    <source>
        <strain evidence="2 3">YIM 75000</strain>
    </source>
</reference>